<gene>
    <name evidence="8" type="ORF">SM757_04365</name>
</gene>
<dbReference type="EMBL" id="JAXOJX010000004">
    <property type="protein sequence ID" value="MDZ5455799.1"/>
    <property type="molecule type" value="Genomic_DNA"/>
</dbReference>
<protein>
    <recommendedName>
        <fullName evidence="2">histidine kinase</fullName>
        <ecNumber evidence="2">2.7.13.3</ecNumber>
    </recommendedName>
</protein>
<dbReference type="Proteomes" id="UP001293718">
    <property type="component" value="Unassembled WGS sequence"/>
</dbReference>
<evidence type="ECO:0000259" key="7">
    <source>
        <dbReference type="PROSITE" id="PS50109"/>
    </source>
</evidence>
<keyword evidence="3" id="KW-0808">Transferase</keyword>
<proteinExistence type="predicted"/>
<dbReference type="InterPro" id="IPR003661">
    <property type="entry name" value="HisK_dim/P_dom"/>
</dbReference>
<organism evidence="8 9">
    <name type="scientific">Azohydromonas lata</name>
    <dbReference type="NCBI Taxonomy" id="45677"/>
    <lineage>
        <taxon>Bacteria</taxon>
        <taxon>Pseudomonadati</taxon>
        <taxon>Pseudomonadota</taxon>
        <taxon>Betaproteobacteria</taxon>
        <taxon>Burkholderiales</taxon>
        <taxon>Sphaerotilaceae</taxon>
        <taxon>Azohydromonas</taxon>
    </lineage>
</organism>
<dbReference type="InterPro" id="IPR050736">
    <property type="entry name" value="Sensor_HK_Regulatory"/>
</dbReference>
<comment type="catalytic activity">
    <reaction evidence="1">
        <text>ATP + protein L-histidine = ADP + protein N-phospho-L-histidine.</text>
        <dbReference type="EC" id="2.7.13.3"/>
    </reaction>
</comment>
<dbReference type="EC" id="2.7.13.3" evidence="2"/>
<dbReference type="InterPro" id="IPR036097">
    <property type="entry name" value="HisK_dim/P_sf"/>
</dbReference>
<evidence type="ECO:0000313" key="9">
    <source>
        <dbReference type="Proteomes" id="UP001293718"/>
    </source>
</evidence>
<dbReference type="PROSITE" id="PS50109">
    <property type="entry name" value="HIS_KIN"/>
    <property type="match status" value="1"/>
</dbReference>
<evidence type="ECO:0000256" key="6">
    <source>
        <dbReference type="SAM" id="Coils"/>
    </source>
</evidence>
<evidence type="ECO:0000313" key="8">
    <source>
        <dbReference type="EMBL" id="MDZ5455799.1"/>
    </source>
</evidence>
<keyword evidence="4 8" id="KW-0418">Kinase</keyword>
<evidence type="ECO:0000256" key="5">
    <source>
        <dbReference type="ARBA" id="ARBA00023012"/>
    </source>
</evidence>
<reference evidence="8 9" key="1">
    <citation type="submission" date="2023-11" db="EMBL/GenBank/DDBJ databases">
        <title>Draft genome of Azohydromonas lata strain H1 (DSM1123), a polyhydroxyalkanoate producer.</title>
        <authorList>
            <person name="Traversa D."/>
            <person name="D'Addabbo P."/>
            <person name="Pazzani C."/>
            <person name="Manzari C."/>
            <person name="Chiara M."/>
            <person name="Scrascia M."/>
        </authorList>
    </citation>
    <scope>NUCLEOTIDE SEQUENCE [LARGE SCALE GENOMIC DNA]</scope>
    <source>
        <strain evidence="8 9">H1</strain>
    </source>
</reference>
<keyword evidence="6" id="KW-0175">Coiled coil</keyword>
<dbReference type="Gene3D" id="1.10.287.130">
    <property type="match status" value="1"/>
</dbReference>
<comment type="caution">
    <text evidence="8">The sequence shown here is derived from an EMBL/GenBank/DDBJ whole genome shotgun (WGS) entry which is preliminary data.</text>
</comment>
<dbReference type="SMART" id="SM00388">
    <property type="entry name" value="HisKA"/>
    <property type="match status" value="1"/>
</dbReference>
<dbReference type="SUPFAM" id="SSF47384">
    <property type="entry name" value="Homodimeric domain of signal transducing histidine kinase"/>
    <property type="match status" value="1"/>
</dbReference>
<feature type="domain" description="Histidine kinase" evidence="7">
    <location>
        <begin position="50"/>
        <end position="142"/>
    </location>
</feature>
<keyword evidence="9" id="KW-1185">Reference proteome</keyword>
<sequence>MPLSLQPLTPATLHRAKAAEAERRNALAAERQARDAAEEANRQKDLFVGVVSHELRTPLSAILGWTQVLQRQPGLDAARQGIQAIERNVRTLARLVDDLFDVTRMAANQFELHMCEADFGDIVEAAVHTVQPAAAERGVTLQ</sequence>
<dbReference type="PANTHER" id="PTHR43711">
    <property type="entry name" value="TWO-COMPONENT HISTIDINE KINASE"/>
    <property type="match status" value="1"/>
</dbReference>
<evidence type="ECO:0000256" key="1">
    <source>
        <dbReference type="ARBA" id="ARBA00000085"/>
    </source>
</evidence>
<evidence type="ECO:0000256" key="3">
    <source>
        <dbReference type="ARBA" id="ARBA00022679"/>
    </source>
</evidence>
<evidence type="ECO:0000256" key="2">
    <source>
        <dbReference type="ARBA" id="ARBA00012438"/>
    </source>
</evidence>
<dbReference type="Pfam" id="PF00512">
    <property type="entry name" value="HisKA"/>
    <property type="match status" value="1"/>
</dbReference>
<keyword evidence="5" id="KW-0902">Two-component regulatory system</keyword>
<accession>A0ABU5IAB2</accession>
<dbReference type="PANTHER" id="PTHR43711:SF31">
    <property type="entry name" value="HISTIDINE KINASE"/>
    <property type="match status" value="1"/>
</dbReference>
<dbReference type="RefSeq" id="WP_322464488.1">
    <property type="nucleotide sequence ID" value="NZ_JAXOJX010000004.1"/>
</dbReference>
<dbReference type="GO" id="GO:0016301">
    <property type="term" value="F:kinase activity"/>
    <property type="evidence" value="ECO:0007669"/>
    <property type="project" value="UniProtKB-KW"/>
</dbReference>
<name>A0ABU5IAB2_9BURK</name>
<feature type="coiled-coil region" evidence="6">
    <location>
        <begin position="16"/>
        <end position="46"/>
    </location>
</feature>
<dbReference type="InterPro" id="IPR005467">
    <property type="entry name" value="His_kinase_dom"/>
</dbReference>
<evidence type="ECO:0000256" key="4">
    <source>
        <dbReference type="ARBA" id="ARBA00022777"/>
    </source>
</evidence>
<dbReference type="CDD" id="cd00082">
    <property type="entry name" value="HisKA"/>
    <property type="match status" value="1"/>
</dbReference>